<evidence type="ECO:0000313" key="2">
    <source>
        <dbReference type="Proteomes" id="UP000652847"/>
    </source>
</evidence>
<dbReference type="AlphaFoldDB" id="A0A8I0AFX0"/>
<reference evidence="1 2" key="1">
    <citation type="submission" date="2020-08" db="EMBL/GenBank/DDBJ databases">
        <title>Genome public.</title>
        <authorList>
            <person name="Liu C."/>
            <person name="Sun Q."/>
        </authorList>
    </citation>
    <scope>NUCLEOTIDE SEQUENCE [LARGE SCALE GENOMIC DNA]</scope>
    <source>
        <strain evidence="1 2">BX17</strain>
    </source>
</reference>
<dbReference type="EMBL" id="JACOOT010000029">
    <property type="protein sequence ID" value="MBC5651897.1"/>
    <property type="molecule type" value="Genomic_DNA"/>
</dbReference>
<name>A0A8I0AFX0_9FIRM</name>
<organism evidence="1 2">
    <name type="scientific">Blautia segnis</name>
    <dbReference type="NCBI Taxonomy" id="2763030"/>
    <lineage>
        <taxon>Bacteria</taxon>
        <taxon>Bacillati</taxon>
        <taxon>Bacillota</taxon>
        <taxon>Clostridia</taxon>
        <taxon>Lachnospirales</taxon>
        <taxon>Lachnospiraceae</taxon>
        <taxon>Blautia</taxon>
    </lineage>
</organism>
<gene>
    <name evidence="1" type="ORF">H8S54_12455</name>
</gene>
<comment type="caution">
    <text evidence="1">The sequence shown here is derived from an EMBL/GenBank/DDBJ whole genome shotgun (WGS) entry which is preliminary data.</text>
</comment>
<evidence type="ECO:0000313" key="1">
    <source>
        <dbReference type="EMBL" id="MBC5651897.1"/>
    </source>
</evidence>
<protein>
    <submittedName>
        <fullName evidence="1">DUF3970 family protein</fullName>
    </submittedName>
</protein>
<sequence length="55" mass="6715">MLKIRLQGTTNELKWFRKILEKNSNFEILSISEPYPNKGTNKYFRVYVDVERIRH</sequence>
<accession>A0A8I0AFX0</accession>
<keyword evidence="2" id="KW-1185">Reference proteome</keyword>
<dbReference type="Pfam" id="PF13113">
    <property type="entry name" value="DUF3970"/>
    <property type="match status" value="1"/>
</dbReference>
<dbReference type="InterPro" id="IPR025088">
    <property type="entry name" value="DUF3970"/>
</dbReference>
<proteinExistence type="predicted"/>
<dbReference type="Proteomes" id="UP000652847">
    <property type="component" value="Unassembled WGS sequence"/>
</dbReference>
<dbReference type="RefSeq" id="WP_173765543.1">
    <property type="nucleotide sequence ID" value="NZ_JACOOT010000029.1"/>
</dbReference>